<keyword evidence="2" id="KW-1185">Reference proteome</keyword>
<evidence type="ECO:0000313" key="2">
    <source>
        <dbReference type="Proteomes" id="UP001432251"/>
    </source>
</evidence>
<dbReference type="EMBL" id="CP146023">
    <property type="protein sequence ID" value="WWQ69512.1"/>
    <property type="molecule type" value="Genomic_DNA"/>
</dbReference>
<name>A0ACD5AQP2_9ACTN</name>
<keyword evidence="1" id="KW-0614">Plasmid</keyword>
<reference evidence="1" key="1">
    <citation type="journal article" date="2025" name="Int. J. Syst. Evol. Microbiol.">
        <title>Streptomyces citrinus sp. nov., with yellow diffusible pigment.</title>
        <authorList>
            <person name="He Y."/>
            <person name="Yang E."/>
            <person name="Xu J."/>
            <person name="Sun Y."/>
            <person name="Sun L."/>
        </authorList>
    </citation>
    <scope>NUCLEOTIDE SEQUENCE</scope>
    <source>
        <strain evidence="1">Q6</strain>
    </source>
</reference>
<protein>
    <submittedName>
        <fullName evidence="1">Phosphatase PAP2 family protein</fullName>
    </submittedName>
</protein>
<organism evidence="1 2">
    <name type="scientific">Streptomyces citrinus</name>
    <dbReference type="NCBI Taxonomy" id="3118173"/>
    <lineage>
        <taxon>Bacteria</taxon>
        <taxon>Bacillati</taxon>
        <taxon>Actinomycetota</taxon>
        <taxon>Actinomycetes</taxon>
        <taxon>Kitasatosporales</taxon>
        <taxon>Streptomycetaceae</taxon>
        <taxon>Streptomyces</taxon>
    </lineage>
</organism>
<dbReference type="Proteomes" id="UP001432251">
    <property type="component" value="Plasmid p1"/>
</dbReference>
<geneLocation type="plasmid" evidence="1 2">
    <name>p1</name>
</geneLocation>
<sequence>MPLNAAQNDADRRFSTRVSVRFGVAAAVAAVAWLLVYLVFVRAATGQLWENAVWAGRAQDESPAAMHRADRVLDHITVMSLGGAVAVLVLIGAVRRCYAVTMAAAGVVGGSLMLSEVLKRFVLRRPDLVGAPPRLLDNSFPSGHTAIATSVVVGLALVVPYRLRAAAVGACAVWAALVGAYTVAAGWHRPSDVIGGDLVVLTVACGFVSVLARIGKVRAVSGRRRRVGSLLVIGPLLFVALTGLGTGGILLAGAVCGVAPAWSAPGVAYTAGHALAAGAGAGTSLVWLGLLRRCVTDDTVGSHRGAGPRRSLRLLGQGVQKVRLQRFR</sequence>
<gene>
    <name evidence="1" type="ORF">V2W30_40805</name>
</gene>
<evidence type="ECO:0000313" key="1">
    <source>
        <dbReference type="EMBL" id="WWQ69512.1"/>
    </source>
</evidence>
<proteinExistence type="predicted"/>
<accession>A0ACD5AQP2</accession>